<evidence type="ECO:0000313" key="4">
    <source>
        <dbReference type="EMBL" id="ERT56539.1"/>
    </source>
</evidence>
<evidence type="ECO:0000259" key="3">
    <source>
        <dbReference type="Pfam" id="PF03358"/>
    </source>
</evidence>
<keyword evidence="1" id="KW-0285">Flavoprotein</keyword>
<evidence type="ECO:0000313" key="5">
    <source>
        <dbReference type="Proteomes" id="UP000017090"/>
    </source>
</evidence>
<dbReference type="PATRIC" id="fig|1111454.3.peg.2160"/>
<dbReference type="STRING" id="1111454.HMPREF1250_1521"/>
<dbReference type="EMBL" id="AWXA01000062">
    <property type="protein sequence ID" value="ERT56539.1"/>
    <property type="molecule type" value="Genomic_DNA"/>
</dbReference>
<evidence type="ECO:0000256" key="2">
    <source>
        <dbReference type="ARBA" id="ARBA00022643"/>
    </source>
</evidence>
<dbReference type="OrthoDB" id="9805976at2"/>
<accession>U7UCF6</accession>
<dbReference type="GO" id="GO:0016491">
    <property type="term" value="F:oxidoreductase activity"/>
    <property type="evidence" value="ECO:0007669"/>
    <property type="project" value="UniProtKB-KW"/>
</dbReference>
<organism evidence="4 5">
    <name type="scientific">Megasphaera vaginalis</name>
    <name type="common">ex Srinivasan et al. 2021</name>
    <dbReference type="NCBI Taxonomy" id="1111454"/>
    <lineage>
        <taxon>Bacteria</taxon>
        <taxon>Bacillati</taxon>
        <taxon>Bacillota</taxon>
        <taxon>Negativicutes</taxon>
        <taxon>Veillonellales</taxon>
        <taxon>Veillonellaceae</taxon>
        <taxon>Megasphaera</taxon>
    </lineage>
</organism>
<dbReference type="PANTHER" id="PTHR43278">
    <property type="entry name" value="NAD(P)H-DEPENDENT FMN-CONTAINING OXIDOREDUCTASE YWQN-RELATED"/>
    <property type="match status" value="1"/>
</dbReference>
<dbReference type="AlphaFoldDB" id="U7UCF6"/>
<keyword evidence="4" id="KW-0560">Oxidoreductase</keyword>
<sequence>MKAAIFMGSPRKKGNTAQCLTPFCEELSRSGAAYTVTWLYDKTISPCIACRGCQKDWSGFNCVIADDMQDIAVQVMDSDLIVLATPIYSWYCTAPMKAMLDRLVYGLNKYYGEEVGPSLWAGKRLAVFTTCGYKPEHGADLFVAGMRRYCNHSKLTYVGLFAERHLGYNTVFMDEKKADHARQFARDMVQACSLG</sequence>
<dbReference type="SUPFAM" id="SSF52218">
    <property type="entry name" value="Flavoproteins"/>
    <property type="match status" value="1"/>
</dbReference>
<dbReference type="eggNOG" id="COG0655">
    <property type="taxonomic scope" value="Bacteria"/>
</dbReference>
<gene>
    <name evidence="4" type="ORF">HMPREF1250_1521</name>
</gene>
<protein>
    <submittedName>
        <fullName evidence="4">Flavin reductase</fullName>
        <ecNumber evidence="4">1.7.-.-</ecNumber>
    </submittedName>
</protein>
<name>U7UCF6_9FIRM</name>
<dbReference type="InterPro" id="IPR029039">
    <property type="entry name" value="Flavoprotein-like_sf"/>
</dbReference>
<dbReference type="EC" id="1.7.-.-" evidence="4"/>
<feature type="domain" description="NADPH-dependent FMN reductase-like" evidence="3">
    <location>
        <begin position="1"/>
        <end position="132"/>
    </location>
</feature>
<proteinExistence type="predicted"/>
<reference evidence="4 5" key="1">
    <citation type="submission" date="2013-09" db="EMBL/GenBank/DDBJ databases">
        <authorList>
            <person name="Durkin A.S."/>
            <person name="Haft D.R."/>
            <person name="McCorrison J."/>
            <person name="Torralba M."/>
            <person name="Gillis M."/>
            <person name="Haft D.H."/>
            <person name="Methe B."/>
            <person name="Sutton G."/>
            <person name="Nelson K.E."/>
        </authorList>
    </citation>
    <scope>NUCLEOTIDE SEQUENCE [LARGE SCALE GENOMIC DNA]</scope>
    <source>
        <strain evidence="4 5">BV3C16-1</strain>
    </source>
</reference>
<comment type="caution">
    <text evidence="4">The sequence shown here is derived from an EMBL/GenBank/DDBJ whole genome shotgun (WGS) entry which is preliminary data.</text>
</comment>
<keyword evidence="5" id="KW-1185">Reference proteome</keyword>
<dbReference type="Proteomes" id="UP000017090">
    <property type="component" value="Unassembled WGS sequence"/>
</dbReference>
<dbReference type="RefSeq" id="WP_023054702.1">
    <property type="nucleotide sequence ID" value="NZ_AWXA01000062.1"/>
</dbReference>
<dbReference type="InterPro" id="IPR005025">
    <property type="entry name" value="FMN_Rdtase-like_dom"/>
</dbReference>
<dbReference type="Pfam" id="PF03358">
    <property type="entry name" value="FMN_red"/>
    <property type="match status" value="1"/>
</dbReference>
<dbReference type="InterPro" id="IPR051796">
    <property type="entry name" value="ISF_SsuE-like"/>
</dbReference>
<dbReference type="Gene3D" id="3.40.50.360">
    <property type="match status" value="1"/>
</dbReference>
<dbReference type="PANTHER" id="PTHR43278:SF2">
    <property type="entry name" value="IRON-SULFUR FLAVOPROTEIN"/>
    <property type="match status" value="1"/>
</dbReference>
<evidence type="ECO:0000256" key="1">
    <source>
        <dbReference type="ARBA" id="ARBA00022630"/>
    </source>
</evidence>
<keyword evidence="2" id="KW-0288">FMN</keyword>